<evidence type="ECO:0000256" key="20">
    <source>
        <dbReference type="ARBA" id="ARBA00048221"/>
    </source>
</evidence>
<evidence type="ECO:0000256" key="5">
    <source>
        <dbReference type="ARBA" id="ARBA00013278"/>
    </source>
</evidence>
<dbReference type="SUPFAM" id="SSF54928">
    <property type="entry name" value="RNA-binding domain, RBD"/>
    <property type="match status" value="2"/>
</dbReference>
<comment type="cofactor">
    <cofactor evidence="28">
        <name>Ca(2+)</name>
        <dbReference type="ChEBI" id="CHEBI:29108"/>
    </cofactor>
    <text evidence="28">Binds 1 Ca(2+) ion per subunit.</text>
</comment>
<dbReference type="GO" id="GO:0005509">
    <property type="term" value="F:calcium ion binding"/>
    <property type="evidence" value="ECO:0007669"/>
    <property type="project" value="InterPro"/>
</dbReference>
<evidence type="ECO:0000256" key="29">
    <source>
        <dbReference type="PIRSR" id="PIRSR601211-3"/>
    </source>
</evidence>
<evidence type="ECO:0000256" key="18">
    <source>
        <dbReference type="ARBA" id="ARBA00047535"/>
    </source>
</evidence>
<feature type="disulfide bond" evidence="29">
    <location>
        <begin position="374"/>
        <end position="404"/>
    </location>
</feature>
<feature type="disulfide bond" evidence="29">
    <location>
        <begin position="364"/>
        <end position="411"/>
    </location>
</feature>
<dbReference type="GO" id="GO:0005737">
    <property type="term" value="C:cytoplasm"/>
    <property type="evidence" value="ECO:0007669"/>
    <property type="project" value="UniProtKB-SubCell"/>
</dbReference>
<protein>
    <recommendedName>
        <fullName evidence="26">RNA-binding protein Musashi homolog 1</fullName>
        <ecNumber evidence="5">3.1.1.4</ecNumber>
    </recommendedName>
</protein>
<feature type="active site" evidence="27">
    <location>
        <position position="412"/>
    </location>
</feature>
<dbReference type="PROSITE" id="PS00118">
    <property type="entry name" value="PA2_HIS"/>
    <property type="match status" value="1"/>
</dbReference>
<comment type="similarity">
    <text evidence="4">Belongs to the Musashi family.</text>
</comment>
<dbReference type="FunFam" id="3.30.70.330:FF:000020">
    <property type="entry name" value="RNA-binding protein Musashi homolog 2 isoform X1"/>
    <property type="match status" value="1"/>
</dbReference>
<keyword evidence="12 28" id="KW-0106">Calcium</keyword>
<evidence type="ECO:0000256" key="27">
    <source>
        <dbReference type="PIRSR" id="PIRSR601211-1"/>
    </source>
</evidence>
<keyword evidence="10" id="KW-0677">Repeat</keyword>
<dbReference type="GO" id="GO:0003729">
    <property type="term" value="F:mRNA binding"/>
    <property type="evidence" value="ECO:0007669"/>
    <property type="project" value="TreeGrafter"/>
</dbReference>
<keyword evidence="8" id="KW-0597">Phosphoprotein</keyword>
<feature type="disulfide bond" evidence="29">
    <location>
        <begin position="397"/>
        <end position="409"/>
    </location>
</feature>
<evidence type="ECO:0000256" key="14">
    <source>
        <dbReference type="ARBA" id="ARBA00022990"/>
    </source>
</evidence>
<dbReference type="SMART" id="SM00360">
    <property type="entry name" value="RRM"/>
    <property type="match status" value="2"/>
</dbReference>
<dbReference type="SUPFAM" id="SSF48619">
    <property type="entry name" value="Phospholipase A2, PLA2"/>
    <property type="match status" value="1"/>
</dbReference>
<evidence type="ECO:0000256" key="8">
    <source>
        <dbReference type="ARBA" id="ARBA00022553"/>
    </source>
</evidence>
<reference evidence="34" key="2">
    <citation type="submission" date="2017-12" db="EMBL/GenBank/DDBJ databases">
        <title>Genome sequence of the Bar-tailed Godwit (Limosa lapponica baueri).</title>
        <authorList>
            <person name="Lima N.C.B."/>
            <person name="Parody-Merino A.M."/>
            <person name="Battley P.F."/>
            <person name="Fidler A.E."/>
            <person name="Prosdocimi F."/>
        </authorList>
    </citation>
    <scope>NUCLEOTIDE SEQUENCE [LARGE SCALE GENOMIC DNA]</scope>
</reference>
<evidence type="ECO:0000256" key="26">
    <source>
        <dbReference type="ARBA" id="ARBA00072856"/>
    </source>
</evidence>
<keyword evidence="6" id="KW-0963">Cytoplasm</keyword>
<dbReference type="PANTHER" id="PTHR48032:SF3">
    <property type="entry name" value="RNA-BINDING PROTEIN MUSASHI HOMOLOG 1"/>
    <property type="match status" value="1"/>
</dbReference>
<evidence type="ECO:0000256" key="10">
    <source>
        <dbReference type="ARBA" id="ARBA00022737"/>
    </source>
</evidence>
<keyword evidence="17" id="KW-0539">Nucleus</keyword>
<evidence type="ECO:0000256" key="15">
    <source>
        <dbReference type="ARBA" id="ARBA00023098"/>
    </source>
</evidence>
<keyword evidence="9 28" id="KW-0479">Metal-binding</keyword>
<dbReference type="Proteomes" id="UP000233556">
    <property type="component" value="Unassembled WGS sequence"/>
</dbReference>
<evidence type="ECO:0000256" key="9">
    <source>
        <dbReference type="ARBA" id="ARBA00022723"/>
    </source>
</evidence>
<organism evidence="33 34">
    <name type="scientific">Limosa lapponica baueri</name>
    <dbReference type="NCBI Taxonomy" id="1758121"/>
    <lineage>
        <taxon>Eukaryota</taxon>
        <taxon>Metazoa</taxon>
        <taxon>Chordata</taxon>
        <taxon>Craniata</taxon>
        <taxon>Vertebrata</taxon>
        <taxon>Euteleostomi</taxon>
        <taxon>Archelosauria</taxon>
        <taxon>Archosauria</taxon>
        <taxon>Dinosauria</taxon>
        <taxon>Saurischia</taxon>
        <taxon>Theropoda</taxon>
        <taxon>Coelurosauria</taxon>
        <taxon>Aves</taxon>
        <taxon>Neognathae</taxon>
        <taxon>Neoaves</taxon>
        <taxon>Charadriiformes</taxon>
        <taxon>Scolopacidae</taxon>
        <taxon>Limosa</taxon>
    </lineage>
</organism>
<comment type="similarity">
    <text evidence="31">Belongs to the phospholipase A2 family.</text>
</comment>
<keyword evidence="13 30" id="KW-0694">RNA-binding</keyword>
<evidence type="ECO:0000256" key="21">
    <source>
        <dbReference type="ARBA" id="ARBA00048227"/>
    </source>
</evidence>
<feature type="binding site" evidence="28">
    <location>
        <position position="362"/>
    </location>
    <ligand>
        <name>Ca(2+)</name>
        <dbReference type="ChEBI" id="CHEBI:29108"/>
    </ligand>
</feature>
<comment type="catalytic activity">
    <reaction evidence="20">
        <text>N-hexadecanoyl-1,2-di-(9Z-octadecenoyl)-sn-glycero-3-phosphoethanolamine + H2O = N-hexadecanoyl-1-(9Z-octadecenoyl)-sn-glycero-3-phosphoethanolamine + (9Z)-octadecenoate + H(+)</text>
        <dbReference type="Rhea" id="RHEA:45424"/>
        <dbReference type="ChEBI" id="CHEBI:15377"/>
        <dbReference type="ChEBI" id="CHEBI:15378"/>
        <dbReference type="ChEBI" id="CHEBI:30823"/>
        <dbReference type="ChEBI" id="CHEBI:78097"/>
        <dbReference type="ChEBI" id="CHEBI:85217"/>
    </reaction>
    <physiologicalReaction direction="left-to-right" evidence="20">
        <dbReference type="Rhea" id="RHEA:45425"/>
    </physiologicalReaction>
</comment>
<dbReference type="AlphaFoldDB" id="A0A2I0TW00"/>
<dbReference type="Pfam" id="PF00068">
    <property type="entry name" value="Phospholip_A2_1"/>
    <property type="match status" value="1"/>
</dbReference>
<dbReference type="InterPro" id="IPR033113">
    <property type="entry name" value="PLA2_histidine"/>
</dbReference>
<dbReference type="CDD" id="cd12323">
    <property type="entry name" value="RRM2_MSI"/>
    <property type="match status" value="1"/>
</dbReference>
<evidence type="ECO:0000256" key="28">
    <source>
        <dbReference type="PIRSR" id="PIRSR601211-2"/>
    </source>
</evidence>
<dbReference type="InterPro" id="IPR036444">
    <property type="entry name" value="PLipase_A2_dom_sf"/>
</dbReference>
<dbReference type="GO" id="GO:0016042">
    <property type="term" value="P:lipid catabolic process"/>
    <property type="evidence" value="ECO:0007669"/>
    <property type="project" value="InterPro"/>
</dbReference>
<evidence type="ECO:0000256" key="1">
    <source>
        <dbReference type="ARBA" id="ARBA00004123"/>
    </source>
</evidence>
<evidence type="ECO:0000256" key="31">
    <source>
        <dbReference type="RuleBase" id="RU003654"/>
    </source>
</evidence>
<feature type="disulfide bond" evidence="29">
    <location>
        <begin position="357"/>
        <end position="418"/>
    </location>
</feature>
<comment type="catalytic activity">
    <reaction evidence="24">
        <text>1-hexadecanoyl-2-(9Z,12Z-octadecadienoyl)-sn-glycero-3-phosphoethanolamine + H2O = 1-hexadecanoyl-sn-glycero-3-phosphoethanolamine + (9Z,12Z)-octadecadienoate + H(+)</text>
        <dbReference type="Rhea" id="RHEA:40815"/>
        <dbReference type="ChEBI" id="CHEBI:15377"/>
        <dbReference type="ChEBI" id="CHEBI:15378"/>
        <dbReference type="ChEBI" id="CHEBI:30245"/>
        <dbReference type="ChEBI" id="CHEBI:73004"/>
        <dbReference type="ChEBI" id="CHEBI:73008"/>
    </reaction>
    <physiologicalReaction direction="left-to-right" evidence="24">
        <dbReference type="Rhea" id="RHEA:40816"/>
    </physiologicalReaction>
</comment>
<feature type="disulfide bond" evidence="29">
    <location>
        <begin position="342"/>
        <end position="358"/>
    </location>
</feature>
<comment type="subcellular location">
    <subcellularLocation>
        <location evidence="2">Cytoplasm</location>
    </subcellularLocation>
    <subcellularLocation>
        <location evidence="1">Nucleus</location>
    </subcellularLocation>
    <subcellularLocation>
        <location evidence="3">Secreted</location>
    </subcellularLocation>
</comment>
<dbReference type="InterPro" id="IPR012677">
    <property type="entry name" value="Nucleotide-bd_a/b_plait_sf"/>
</dbReference>
<evidence type="ECO:0000256" key="11">
    <source>
        <dbReference type="ARBA" id="ARBA00022801"/>
    </source>
</evidence>
<evidence type="ECO:0000313" key="34">
    <source>
        <dbReference type="Proteomes" id="UP000233556"/>
    </source>
</evidence>
<dbReference type="InterPro" id="IPR033112">
    <property type="entry name" value="PLA2_Asp_AS"/>
</dbReference>
<comment type="catalytic activity">
    <reaction evidence="21">
        <text>1,2-dihexadecanoyl-sn-glycero-3-phosphocholine + H2O = 1-hexadecanoyl-sn-glycero-3-phosphocholine + hexadecanoate + H(+)</text>
        <dbReference type="Rhea" id="RHEA:41223"/>
        <dbReference type="ChEBI" id="CHEBI:7896"/>
        <dbReference type="ChEBI" id="CHEBI:15377"/>
        <dbReference type="ChEBI" id="CHEBI:15378"/>
        <dbReference type="ChEBI" id="CHEBI:72998"/>
        <dbReference type="ChEBI" id="CHEBI:72999"/>
    </reaction>
    <physiologicalReaction direction="left-to-right" evidence="21">
        <dbReference type="Rhea" id="RHEA:41224"/>
    </physiologicalReaction>
</comment>
<dbReference type="GO" id="GO:0005634">
    <property type="term" value="C:nucleus"/>
    <property type="evidence" value="ECO:0007669"/>
    <property type="project" value="UniProtKB-SubCell"/>
</dbReference>
<comment type="catalytic activity">
    <reaction evidence="18">
        <text>N,1-dihexadecanoyl-2-(9Z,12Z-octadecadienoyl)-sn-glycero-3-phosphoethanolamine + H2O = N,1-dihexadecanoyl-sn-glycero-3-phosphoethanolamine + (9Z,12Z)-octadecadienoate + H(+)</text>
        <dbReference type="Rhea" id="RHEA:56424"/>
        <dbReference type="ChEBI" id="CHEBI:15377"/>
        <dbReference type="ChEBI" id="CHEBI:15378"/>
        <dbReference type="ChEBI" id="CHEBI:30245"/>
        <dbReference type="ChEBI" id="CHEBI:85334"/>
        <dbReference type="ChEBI" id="CHEBI:85335"/>
    </reaction>
    <physiologicalReaction direction="left-to-right" evidence="18">
        <dbReference type="Rhea" id="RHEA:56425"/>
    </physiologicalReaction>
</comment>
<dbReference type="EMBL" id="KZ506914">
    <property type="protein sequence ID" value="PKU37959.1"/>
    <property type="molecule type" value="Genomic_DNA"/>
</dbReference>
<keyword evidence="34" id="KW-1185">Reference proteome</keyword>
<dbReference type="PANTHER" id="PTHR48032">
    <property type="entry name" value="RNA-BINDING PROTEIN MUSASHI HOMOLOG RBP6"/>
    <property type="match status" value="1"/>
</dbReference>
<dbReference type="PRINTS" id="PR00389">
    <property type="entry name" value="PHPHLIPASEA2"/>
</dbReference>
<evidence type="ECO:0000256" key="30">
    <source>
        <dbReference type="PROSITE-ProRule" id="PRU00176"/>
    </source>
</evidence>
<evidence type="ECO:0000256" key="24">
    <source>
        <dbReference type="ARBA" id="ARBA00049039"/>
    </source>
</evidence>
<feature type="domain" description="RRM" evidence="32">
    <location>
        <begin position="38"/>
        <end position="112"/>
    </location>
</feature>
<keyword evidence="15" id="KW-0443">Lipid metabolism</keyword>
<keyword evidence="14" id="KW-0007">Acetylation</keyword>
<evidence type="ECO:0000256" key="16">
    <source>
        <dbReference type="ARBA" id="ARBA00023157"/>
    </source>
</evidence>
<evidence type="ECO:0000256" key="25">
    <source>
        <dbReference type="ARBA" id="ARBA00058359"/>
    </source>
</evidence>
<dbReference type="GO" id="GO:0004623">
    <property type="term" value="F:phospholipase A2 activity"/>
    <property type="evidence" value="ECO:0007669"/>
    <property type="project" value="UniProtKB-EC"/>
</dbReference>
<evidence type="ECO:0000313" key="33">
    <source>
        <dbReference type="EMBL" id="PKU37959.1"/>
    </source>
</evidence>
<evidence type="ECO:0000256" key="23">
    <source>
        <dbReference type="ARBA" id="ARBA00048699"/>
    </source>
</evidence>
<evidence type="ECO:0000256" key="3">
    <source>
        <dbReference type="ARBA" id="ARBA00004613"/>
    </source>
</evidence>
<evidence type="ECO:0000256" key="13">
    <source>
        <dbReference type="ARBA" id="ARBA00022884"/>
    </source>
</evidence>
<dbReference type="PROSITE" id="PS50102">
    <property type="entry name" value="RRM"/>
    <property type="match status" value="2"/>
</dbReference>
<feature type="active site" evidence="27">
    <location>
        <position position="361"/>
    </location>
</feature>
<dbReference type="GO" id="GO:0006644">
    <property type="term" value="P:phospholipid metabolic process"/>
    <property type="evidence" value="ECO:0007669"/>
    <property type="project" value="InterPro"/>
</dbReference>
<dbReference type="FunFam" id="3.30.70.330:FF:000596">
    <property type="entry name" value="RNA-binding protein Musashi homolog 1"/>
    <property type="match status" value="1"/>
</dbReference>
<evidence type="ECO:0000256" key="17">
    <source>
        <dbReference type="ARBA" id="ARBA00023242"/>
    </source>
</evidence>
<proteinExistence type="inferred from homology"/>
<dbReference type="GO" id="GO:0050482">
    <property type="term" value="P:arachidonate secretion"/>
    <property type="evidence" value="ECO:0007669"/>
    <property type="project" value="InterPro"/>
</dbReference>
<comment type="catalytic activity">
    <reaction evidence="19">
        <text>1-hexadecanoyl-2-(9Z-octadecenoyl)-sn-glycero-3-phospho-(1'-sn-glycerol) + H2O = 1-hexadecanoyl-sn-glycero-3-phospho-(1'-sn-glycerol) + (9Z)-octadecenoate + H(+)</text>
        <dbReference type="Rhea" id="RHEA:40919"/>
        <dbReference type="ChEBI" id="CHEBI:15377"/>
        <dbReference type="ChEBI" id="CHEBI:15378"/>
        <dbReference type="ChEBI" id="CHEBI:30823"/>
        <dbReference type="ChEBI" id="CHEBI:72841"/>
        <dbReference type="ChEBI" id="CHEBI:75158"/>
    </reaction>
    <physiologicalReaction direction="left-to-right" evidence="19">
        <dbReference type="Rhea" id="RHEA:40920"/>
    </physiologicalReaction>
</comment>
<comment type="function">
    <text evidence="25">RNA binding protein that regulates the expression of target mRNAs at the translation level. Regulates expression of the NOTCH1 antagonist NUMB. Binds RNA containing the sequence 5'-GUUAGUUAGUUAGUU-3' and other sequences containing the pattern 5'-[GA]U(1-3)AGU-3'. May play a role in the proliferation and maintenance of stem cells in the central nervous system.</text>
</comment>
<dbReference type="Pfam" id="PF00076">
    <property type="entry name" value="RRM_1"/>
    <property type="match status" value="2"/>
</dbReference>
<keyword evidence="16 29" id="KW-1015">Disulfide bond</keyword>
<dbReference type="EC" id="3.1.1.4" evidence="5"/>
<dbReference type="InterPro" id="IPR000504">
    <property type="entry name" value="RRM_dom"/>
</dbReference>
<feature type="domain" description="RRM" evidence="32">
    <location>
        <begin position="111"/>
        <end position="188"/>
    </location>
</feature>
<accession>A0A2I0TW00</accession>
<dbReference type="OrthoDB" id="1875751at2759"/>
<dbReference type="PROSITE" id="PS00119">
    <property type="entry name" value="PA2_ASP"/>
    <property type="match status" value="1"/>
</dbReference>
<evidence type="ECO:0000256" key="12">
    <source>
        <dbReference type="ARBA" id="ARBA00022837"/>
    </source>
</evidence>
<gene>
    <name evidence="33" type="ORF">llap_11739</name>
</gene>
<dbReference type="InterPro" id="IPR034126">
    <property type="entry name" value="MSI_RRM2"/>
</dbReference>
<dbReference type="InterPro" id="IPR001211">
    <property type="entry name" value="PLA2"/>
</dbReference>
<dbReference type="GO" id="GO:0006417">
    <property type="term" value="P:regulation of translation"/>
    <property type="evidence" value="ECO:0007669"/>
    <property type="project" value="TreeGrafter"/>
</dbReference>
<feature type="binding site" evidence="28">
    <location>
        <position position="341"/>
    </location>
    <ligand>
        <name>Ca(2+)</name>
        <dbReference type="ChEBI" id="CHEBI:29108"/>
    </ligand>
</feature>
<feature type="binding site" evidence="28">
    <location>
        <position position="343"/>
    </location>
    <ligand>
        <name>Ca(2+)</name>
        <dbReference type="ChEBI" id="CHEBI:29108"/>
    </ligand>
</feature>
<evidence type="ECO:0000256" key="4">
    <source>
        <dbReference type="ARBA" id="ARBA00006635"/>
    </source>
</evidence>
<keyword evidence="7" id="KW-0964">Secreted</keyword>
<dbReference type="InterPro" id="IPR016090">
    <property type="entry name" value="PLA2-like_dom"/>
</dbReference>
<dbReference type="Gene3D" id="3.30.70.330">
    <property type="match status" value="2"/>
</dbReference>
<evidence type="ECO:0000256" key="6">
    <source>
        <dbReference type="ARBA" id="ARBA00022490"/>
    </source>
</evidence>
<comment type="catalytic activity">
    <reaction evidence="22">
        <text>1-hexadecanoyl-2-(5Z,8Z,11Z,14Z-eicosatetraenoyl)-sn-glycero-3-phosphocholine + H2O = 1-hexadecanoyl-sn-glycero-3-phosphocholine + (5Z,8Z,11Z,14Z)-eicosatetraenoate + H(+)</text>
        <dbReference type="Rhea" id="RHEA:40427"/>
        <dbReference type="ChEBI" id="CHEBI:15377"/>
        <dbReference type="ChEBI" id="CHEBI:15378"/>
        <dbReference type="ChEBI" id="CHEBI:32395"/>
        <dbReference type="ChEBI" id="CHEBI:72998"/>
        <dbReference type="ChEBI" id="CHEBI:73003"/>
    </reaction>
    <physiologicalReaction direction="left-to-right" evidence="22">
        <dbReference type="Rhea" id="RHEA:40428"/>
    </physiologicalReaction>
</comment>
<evidence type="ECO:0000256" key="7">
    <source>
        <dbReference type="ARBA" id="ARBA00022525"/>
    </source>
</evidence>
<dbReference type="GO" id="GO:0005576">
    <property type="term" value="C:extracellular region"/>
    <property type="evidence" value="ECO:0007669"/>
    <property type="project" value="UniProtKB-SubCell"/>
</dbReference>
<feature type="binding site" evidence="28">
    <location>
        <position position="345"/>
    </location>
    <ligand>
        <name>Ca(2+)</name>
        <dbReference type="ChEBI" id="CHEBI:29108"/>
    </ligand>
</feature>
<dbReference type="CDD" id="cd00125">
    <property type="entry name" value="PLA2c"/>
    <property type="match status" value="1"/>
</dbReference>
<dbReference type="InterPro" id="IPR035979">
    <property type="entry name" value="RBD_domain_sf"/>
</dbReference>
<dbReference type="SMART" id="SM00085">
    <property type="entry name" value="PA2c"/>
    <property type="match status" value="1"/>
</dbReference>
<evidence type="ECO:0000259" key="32">
    <source>
        <dbReference type="PROSITE" id="PS50102"/>
    </source>
</evidence>
<sequence length="438" mass="48541">MSAEDLVFPSDFTPQGHADVVTPEVAGESKSTQGLKGLREYFSQFGEVKECLVMRDPLTKRSRGFGFVTFMDQAGVDKVLAQSRHELDSKTIDPKVAFPRRAQPKMVTRTKKIFVGGLSVNTTVEDVKQYFEQFGKVDDAMLMFDKTTNRHRGFGFVTFESEDIVEKVCEIHFHEINNKMVECKKAQPKEVMSPTGSARGRSRVMPYGMDAFMLGIGMLGYPGFQAATYASRSYTGIAPGYTYQFPEFRVERTPLPSAPVLPELTGSLDCNSFYQWVSLKLGTKEAGGAATMNSLALLFLLSVGAASAAVSPRAVWELGSMIKCTIPDSHPLLDFADYGCYCGLGGHGTPVDELDSCCQVHDQCYSQAKELDSCRFLVDNPYTNRYSFSCSNGEITCHSKNNECEMFICNCDRAAAMCFAKAPYNPEHARLDTKKYCN</sequence>
<evidence type="ECO:0000256" key="19">
    <source>
        <dbReference type="ARBA" id="ARBA00048015"/>
    </source>
</evidence>
<keyword evidence="11" id="KW-0378">Hydrolase</keyword>
<evidence type="ECO:0000256" key="22">
    <source>
        <dbReference type="ARBA" id="ARBA00048373"/>
    </source>
</evidence>
<dbReference type="GO" id="GO:0007417">
    <property type="term" value="P:central nervous system development"/>
    <property type="evidence" value="ECO:0007669"/>
    <property type="project" value="TreeGrafter"/>
</dbReference>
<name>A0A2I0TW00_LIMLA</name>
<dbReference type="GO" id="GO:0005102">
    <property type="term" value="F:signaling receptor binding"/>
    <property type="evidence" value="ECO:0007669"/>
    <property type="project" value="UniProtKB-ARBA"/>
</dbReference>
<evidence type="ECO:0000256" key="2">
    <source>
        <dbReference type="ARBA" id="ARBA00004496"/>
    </source>
</evidence>
<comment type="catalytic activity">
    <reaction evidence="23">
        <text>1-hexadecanoyl-2-(9Z-octadecenoyl)-sn-glycero-3-phosphocholine + H2O = 1-hexadecanoyl-sn-glycero-3-phosphocholine + (9Z)-octadecenoate + H(+)</text>
        <dbReference type="Rhea" id="RHEA:38779"/>
        <dbReference type="ChEBI" id="CHEBI:15377"/>
        <dbReference type="ChEBI" id="CHEBI:15378"/>
        <dbReference type="ChEBI" id="CHEBI:30823"/>
        <dbReference type="ChEBI" id="CHEBI:72998"/>
        <dbReference type="ChEBI" id="CHEBI:73001"/>
    </reaction>
    <physiologicalReaction direction="left-to-right" evidence="23">
        <dbReference type="Rhea" id="RHEA:38780"/>
    </physiologicalReaction>
</comment>
<dbReference type="Gene3D" id="1.20.90.10">
    <property type="entry name" value="Phospholipase A2 domain"/>
    <property type="match status" value="1"/>
</dbReference>
<dbReference type="FunFam" id="1.20.90.10:FF:000011">
    <property type="entry name" value="Phospholipase A(2)"/>
    <property type="match status" value="1"/>
</dbReference>
<reference evidence="34" key="1">
    <citation type="submission" date="2017-11" db="EMBL/GenBank/DDBJ databases">
        <authorList>
            <person name="Lima N.C."/>
            <person name="Parody-Merino A.M."/>
            <person name="Battley P.F."/>
            <person name="Fidler A.E."/>
            <person name="Prosdocimi F."/>
        </authorList>
    </citation>
    <scope>NUCLEOTIDE SEQUENCE [LARGE SCALE GENOMIC DNA]</scope>
</reference>